<evidence type="ECO:0000256" key="6">
    <source>
        <dbReference type="ARBA" id="ARBA00022741"/>
    </source>
</evidence>
<dbReference type="Pfam" id="PF02457">
    <property type="entry name" value="DAC"/>
    <property type="match status" value="1"/>
</dbReference>
<dbReference type="InterPro" id="IPR034701">
    <property type="entry name" value="CdaA"/>
</dbReference>
<dbReference type="Proteomes" id="UP000886845">
    <property type="component" value="Unassembled WGS sequence"/>
</dbReference>
<reference evidence="12" key="2">
    <citation type="journal article" date="2021" name="PeerJ">
        <title>Extensive microbial diversity within the chicken gut microbiome revealed by metagenomics and culture.</title>
        <authorList>
            <person name="Gilroy R."/>
            <person name="Ravi A."/>
            <person name="Getino M."/>
            <person name="Pursley I."/>
            <person name="Horton D.L."/>
            <person name="Alikhan N.F."/>
            <person name="Baker D."/>
            <person name="Gharbi K."/>
            <person name="Hall N."/>
            <person name="Watson M."/>
            <person name="Adriaenssens E.M."/>
            <person name="Foster-Nyarko E."/>
            <person name="Jarju S."/>
            <person name="Secka A."/>
            <person name="Antonio M."/>
            <person name="Oren A."/>
            <person name="Chaudhuri R.R."/>
            <person name="La Ragione R."/>
            <person name="Hildebrand F."/>
            <person name="Pallen M.J."/>
        </authorList>
    </citation>
    <scope>NUCLEOTIDE SEQUENCE</scope>
    <source>
        <strain evidence="12">35461</strain>
    </source>
</reference>
<feature type="transmembrane region" description="Helical" evidence="10">
    <location>
        <begin position="63"/>
        <end position="79"/>
    </location>
</feature>
<evidence type="ECO:0000256" key="8">
    <source>
        <dbReference type="ARBA" id="ARBA00022989"/>
    </source>
</evidence>
<evidence type="ECO:0000256" key="1">
    <source>
        <dbReference type="ARBA" id="ARBA00000877"/>
    </source>
</evidence>
<dbReference type="HAMAP" id="MF_01499">
    <property type="entry name" value="DacA"/>
    <property type="match status" value="1"/>
</dbReference>
<dbReference type="InterPro" id="IPR045585">
    <property type="entry name" value="CdaA_N"/>
</dbReference>
<evidence type="ECO:0000256" key="10">
    <source>
        <dbReference type="HAMAP-Rule" id="MF_01499"/>
    </source>
</evidence>
<dbReference type="AlphaFoldDB" id="A0A9D1NPL1"/>
<protein>
    <recommendedName>
        <fullName evidence="10">Diadenylate cyclase</fullName>
        <shortName evidence="10">DAC</shortName>
        <ecNumber evidence="10">2.7.7.85</ecNumber>
    </recommendedName>
    <alternativeName>
        <fullName evidence="10">Cyclic-di-AMP synthase</fullName>
        <shortName evidence="10">c-di-AMP synthase</shortName>
    </alternativeName>
</protein>
<evidence type="ECO:0000313" key="12">
    <source>
        <dbReference type="EMBL" id="HIV09770.1"/>
    </source>
</evidence>
<comment type="caution">
    <text evidence="10">Lacks conserved residue(s) required for the propagation of feature annotation.</text>
</comment>
<comment type="caution">
    <text evidence="12">The sequence shown here is derived from an EMBL/GenBank/DDBJ whole genome shotgun (WGS) entry which is preliminary data.</text>
</comment>
<keyword evidence="2 10" id="KW-1003">Cell membrane</keyword>
<dbReference type="PANTHER" id="PTHR34185">
    <property type="entry name" value="DIADENYLATE CYCLASE"/>
    <property type="match status" value="1"/>
</dbReference>
<dbReference type="GO" id="GO:0006171">
    <property type="term" value="P:cAMP biosynthetic process"/>
    <property type="evidence" value="ECO:0007669"/>
    <property type="project" value="InterPro"/>
</dbReference>
<evidence type="ECO:0000256" key="3">
    <source>
        <dbReference type="ARBA" id="ARBA00022679"/>
    </source>
</evidence>
<comment type="catalytic activity">
    <reaction evidence="1 10">
        <text>2 ATP = 3',3'-c-di-AMP + 2 diphosphate</text>
        <dbReference type="Rhea" id="RHEA:35655"/>
        <dbReference type="ChEBI" id="CHEBI:30616"/>
        <dbReference type="ChEBI" id="CHEBI:33019"/>
        <dbReference type="ChEBI" id="CHEBI:71500"/>
        <dbReference type="EC" id="2.7.7.85"/>
    </reaction>
</comment>
<evidence type="ECO:0000259" key="11">
    <source>
        <dbReference type="PROSITE" id="PS51794"/>
    </source>
</evidence>
<dbReference type="EMBL" id="DVOR01000215">
    <property type="protein sequence ID" value="HIV09770.1"/>
    <property type="molecule type" value="Genomic_DNA"/>
</dbReference>
<accession>A0A9D1NPL1</accession>
<dbReference type="InterPro" id="IPR050338">
    <property type="entry name" value="DisA"/>
</dbReference>
<evidence type="ECO:0000256" key="2">
    <source>
        <dbReference type="ARBA" id="ARBA00022475"/>
    </source>
</evidence>
<dbReference type="InterPro" id="IPR003390">
    <property type="entry name" value="DNA_integrity_scan_DisA_N"/>
</dbReference>
<reference evidence="12" key="1">
    <citation type="submission" date="2020-10" db="EMBL/GenBank/DDBJ databases">
        <authorList>
            <person name="Gilroy R."/>
        </authorList>
    </citation>
    <scope>NUCLEOTIDE SEQUENCE</scope>
    <source>
        <strain evidence="12">35461</strain>
    </source>
</reference>
<proteinExistence type="inferred from homology"/>
<dbReference type="InterPro" id="IPR036888">
    <property type="entry name" value="DNA_integrity_DisA_N_sf"/>
</dbReference>
<dbReference type="InterPro" id="IPR014046">
    <property type="entry name" value="C-di-AMP_synthase"/>
</dbReference>
<keyword evidence="5 10" id="KW-0548">Nucleotidyltransferase</keyword>
<keyword evidence="9 10" id="KW-0472">Membrane</keyword>
<dbReference type="EC" id="2.7.7.85" evidence="10"/>
<dbReference type="PROSITE" id="PS51794">
    <property type="entry name" value="DAC"/>
    <property type="match status" value="1"/>
</dbReference>
<dbReference type="GO" id="GO:0106408">
    <property type="term" value="F:diadenylate cyclase activity"/>
    <property type="evidence" value="ECO:0007669"/>
    <property type="project" value="UniProtKB-EC"/>
</dbReference>
<feature type="transmembrane region" description="Helical" evidence="10">
    <location>
        <begin position="6"/>
        <end position="26"/>
    </location>
</feature>
<comment type="similarity">
    <text evidence="10">Belongs to the adenylate cyclase family. DacA/CdaA subfamily.</text>
</comment>
<feature type="transmembrane region" description="Helical" evidence="10">
    <location>
        <begin position="38"/>
        <end position="57"/>
    </location>
</feature>
<organism evidence="12 13">
    <name type="scientific">Candidatus Spyradenecus faecavium</name>
    <dbReference type="NCBI Taxonomy" id="2840947"/>
    <lineage>
        <taxon>Bacteria</taxon>
        <taxon>Pseudomonadati</taxon>
        <taxon>Lentisphaerota</taxon>
        <taxon>Lentisphaeria</taxon>
        <taxon>Lentisphaerales</taxon>
        <taxon>Lentisphaeraceae</taxon>
        <taxon>Lentisphaeraceae incertae sedis</taxon>
        <taxon>Candidatus Spyradenecus</taxon>
    </lineage>
</organism>
<dbReference type="PANTHER" id="PTHR34185:SF1">
    <property type="entry name" value="DIADENYLATE CYCLASE"/>
    <property type="match status" value="1"/>
</dbReference>
<sequence length="286" mass="31812">MFNAWWPTVMDVLQVVLLTTGVYYAFMLLKGTRAAQMLLGVGALFLGIFLVTSFLDLDVVNVVLQWVTVVLLLALLVVFQPELRRILSLLGRNTAVQLMQGKLPVTPDTLLVQAARGLANRRLGALLVVERAVSLDRWCETGTRLDALLGEELLFSIFTPPLPLHDGAVILRGDRIRAARCILPIDNELKLEGVGTRHRAALSLSTECDALILIVSEERGQISVARDGNLLRDLTDRQLSRLLRAAFVPPEKQGDFFGAVFGPRHAVPWFLRPVVRFMGKEQRRDA</sequence>
<dbReference type="GO" id="GO:0005524">
    <property type="term" value="F:ATP binding"/>
    <property type="evidence" value="ECO:0007669"/>
    <property type="project" value="UniProtKB-UniRule"/>
</dbReference>
<keyword evidence="6 10" id="KW-0547">Nucleotide-binding</keyword>
<dbReference type="SUPFAM" id="SSF143597">
    <property type="entry name" value="YojJ-like"/>
    <property type="match status" value="1"/>
</dbReference>
<comment type="function">
    <text evidence="10">Catalyzes the condensation of 2 ATP molecules into cyclic di-AMP (c-di-AMP), a second messenger used to regulate differing processes in different bacteria.</text>
</comment>
<keyword evidence="8 10" id="KW-1133">Transmembrane helix</keyword>
<gene>
    <name evidence="10" type="primary">dacA</name>
    <name evidence="12" type="ORF">IAC79_06630</name>
</gene>
<evidence type="ECO:0000256" key="5">
    <source>
        <dbReference type="ARBA" id="ARBA00022695"/>
    </source>
</evidence>
<dbReference type="Gene3D" id="3.40.1700.10">
    <property type="entry name" value="DNA integrity scanning protein, DisA, N-terminal domain"/>
    <property type="match status" value="1"/>
</dbReference>
<dbReference type="PIRSF" id="PIRSF004793">
    <property type="entry name" value="UCP004793"/>
    <property type="match status" value="1"/>
</dbReference>
<evidence type="ECO:0000256" key="4">
    <source>
        <dbReference type="ARBA" id="ARBA00022692"/>
    </source>
</evidence>
<evidence type="ECO:0000256" key="9">
    <source>
        <dbReference type="ARBA" id="ARBA00023136"/>
    </source>
</evidence>
<comment type="subunit">
    <text evidence="10">Probably a homodimer.</text>
</comment>
<keyword evidence="4 10" id="KW-0812">Transmembrane</keyword>
<dbReference type="Pfam" id="PF19293">
    <property type="entry name" value="CdaA_N"/>
    <property type="match status" value="1"/>
</dbReference>
<feature type="domain" description="DAC" evidence="11">
    <location>
        <begin position="80"/>
        <end position="236"/>
    </location>
</feature>
<keyword evidence="7 10" id="KW-0067">ATP-binding</keyword>
<evidence type="ECO:0000256" key="7">
    <source>
        <dbReference type="ARBA" id="ARBA00022840"/>
    </source>
</evidence>
<keyword evidence="3 10" id="KW-0808">Transferase</keyword>
<evidence type="ECO:0000313" key="13">
    <source>
        <dbReference type="Proteomes" id="UP000886845"/>
    </source>
</evidence>
<name>A0A9D1NPL1_9BACT</name>
<dbReference type="GO" id="GO:0004016">
    <property type="term" value="F:adenylate cyclase activity"/>
    <property type="evidence" value="ECO:0007669"/>
    <property type="project" value="UniProtKB-UniRule"/>
</dbReference>